<protein>
    <submittedName>
        <fullName evidence="2">Uncharacterized protein</fullName>
    </submittedName>
</protein>
<dbReference type="Proteomes" id="UP000596049">
    <property type="component" value="Chromosome"/>
</dbReference>
<name>A0ABX7B0Q3_9BACI</name>
<reference evidence="2 3" key="1">
    <citation type="submission" date="2020-01" db="EMBL/GenBank/DDBJ databases">
        <authorList>
            <person name="Liu G."/>
            <person name="Liu B."/>
        </authorList>
    </citation>
    <scope>NUCLEOTIDE SEQUENCE [LARGE SCALE GENOMIC DNA]</scope>
    <source>
        <strain evidence="2 3">FJAT-51161</strain>
    </source>
</reference>
<keyword evidence="1" id="KW-0812">Transmembrane</keyword>
<keyword evidence="3" id="KW-1185">Reference proteome</keyword>
<feature type="transmembrane region" description="Helical" evidence="1">
    <location>
        <begin position="70"/>
        <end position="86"/>
    </location>
</feature>
<evidence type="ECO:0000256" key="1">
    <source>
        <dbReference type="SAM" id="Phobius"/>
    </source>
</evidence>
<proteinExistence type="predicted"/>
<evidence type="ECO:0000313" key="2">
    <source>
        <dbReference type="EMBL" id="QQP15122.1"/>
    </source>
</evidence>
<organism evidence="2 3">
    <name type="scientific">Lysinibacillus agricola</name>
    <dbReference type="NCBI Taxonomy" id="2590012"/>
    <lineage>
        <taxon>Bacteria</taxon>
        <taxon>Bacillati</taxon>
        <taxon>Bacillota</taxon>
        <taxon>Bacilli</taxon>
        <taxon>Bacillales</taxon>
        <taxon>Bacillaceae</taxon>
        <taxon>Lysinibacillus</taxon>
    </lineage>
</organism>
<dbReference type="EMBL" id="CP067341">
    <property type="protein sequence ID" value="QQP15122.1"/>
    <property type="molecule type" value="Genomic_DNA"/>
</dbReference>
<dbReference type="RefSeq" id="WP_053592560.1">
    <property type="nucleotide sequence ID" value="NZ_CP067341.1"/>
</dbReference>
<gene>
    <name evidence="2" type="ORF">FJQ98_14385</name>
</gene>
<keyword evidence="1" id="KW-1133">Transmembrane helix</keyword>
<sequence length="109" mass="13234">MQSIQADEIPYEIREYLKNINSIKFQVKIVVEQKKDSRCWAHFEFLKGETIRIALKDEKNKGKRQKMHEMLIYHFFCILANYLIYIERLNILYNCTFSFSHIPTPPYNR</sequence>
<evidence type="ECO:0000313" key="3">
    <source>
        <dbReference type="Proteomes" id="UP000596049"/>
    </source>
</evidence>
<keyword evidence="1" id="KW-0472">Membrane</keyword>
<accession>A0ABX7B0Q3</accession>